<dbReference type="PROSITE" id="PS00434">
    <property type="entry name" value="HSF_DOMAIN"/>
    <property type="match status" value="1"/>
</dbReference>
<protein>
    <submittedName>
        <fullName evidence="10">Heat shock transcription factor</fullName>
    </submittedName>
</protein>
<keyword evidence="4" id="KW-0238">DNA-binding</keyword>
<dbReference type="Proteomes" id="UP000037510">
    <property type="component" value="Unassembled WGS sequence"/>
</dbReference>
<evidence type="ECO:0000256" key="8">
    <source>
        <dbReference type="SAM" id="MobiDB-lite"/>
    </source>
</evidence>
<dbReference type="STRING" id="104452.A0A0L7LDM2"/>
<evidence type="ECO:0000256" key="5">
    <source>
        <dbReference type="ARBA" id="ARBA00023163"/>
    </source>
</evidence>
<keyword evidence="3" id="KW-0805">Transcription regulation</keyword>
<dbReference type="PANTHER" id="PTHR10015">
    <property type="entry name" value="HEAT SHOCK TRANSCRIPTION FACTOR"/>
    <property type="match status" value="1"/>
</dbReference>
<accession>A0A0L7LDM2</accession>
<sequence>MRSVVEIGASVPAFLGKLWKLVNDTETNHLISWSPGGKTFVIKNQADFARELLPLYYKHNNMASFIRQLNMYGFHKITSVENGGLRYEKDEIEFSHPCFMKSHAYLLEHIKRKIANPKSIVTSNETGDKLIKPELMNKVLSDVKSMKGKQESLDAKFSAIKQENEALWREVAILRQKHIKQQQIEDGPTIHELPHDVILHSDISQDSMVPSDYVEIQIPSNTRLVTVQSPTDPNVQVQYQVTMEEGDDPDLAARLAYPINGVNGIRPTEELPIVTTPSPTRITDTSPIDNIPLDTFTNNIIPITSPKIRNSGKKTVSRPVLSTNNFNLMNPSADLKLPAEIFASDDSVSDTGLPANDDLTSVLQDLAGETDITSTKDKMLGGINIKLEKPEYPKQHRKSKREKDANALNLNLSDIKTELQDDFDWNNMTLATVNPNNNVSRFQSRNMRDNIRKNRDEFSNVYGTNSNNADDPFYGLAFNNPVEERANKAANNMEGNQLISYTGNIPDFEDINMPDLECDNSQDGCISPVPSGSTLNTPLVQPSSPLYPFKP</sequence>
<evidence type="ECO:0000256" key="4">
    <source>
        <dbReference type="ARBA" id="ARBA00023125"/>
    </source>
</evidence>
<keyword evidence="10" id="KW-0346">Stress response</keyword>
<dbReference type="GO" id="GO:0043565">
    <property type="term" value="F:sequence-specific DNA binding"/>
    <property type="evidence" value="ECO:0007669"/>
    <property type="project" value="InterPro"/>
</dbReference>
<dbReference type="GO" id="GO:0005634">
    <property type="term" value="C:nucleus"/>
    <property type="evidence" value="ECO:0007669"/>
    <property type="project" value="UniProtKB-SubCell"/>
</dbReference>
<evidence type="ECO:0000313" key="11">
    <source>
        <dbReference type="Proteomes" id="UP000037510"/>
    </source>
</evidence>
<reference evidence="10 11" key="1">
    <citation type="journal article" date="2015" name="Genome Biol. Evol.">
        <title>The genome of winter moth (Operophtera brumata) provides a genomic perspective on sexual dimorphism and phenology.</title>
        <authorList>
            <person name="Derks M.F."/>
            <person name="Smit S."/>
            <person name="Salis L."/>
            <person name="Schijlen E."/>
            <person name="Bossers A."/>
            <person name="Mateman C."/>
            <person name="Pijl A.S."/>
            <person name="de Ridder D."/>
            <person name="Groenen M.A."/>
            <person name="Visser M.E."/>
            <person name="Megens H.J."/>
        </authorList>
    </citation>
    <scope>NUCLEOTIDE SEQUENCE [LARGE SCALE GENOMIC DNA]</scope>
    <source>
        <strain evidence="10">WM2013NL</strain>
        <tissue evidence="10">Head and thorax</tissue>
    </source>
</reference>
<evidence type="ECO:0000256" key="3">
    <source>
        <dbReference type="ARBA" id="ARBA00023015"/>
    </source>
</evidence>
<dbReference type="Gene3D" id="1.10.10.10">
    <property type="entry name" value="Winged helix-like DNA-binding domain superfamily/Winged helix DNA-binding domain"/>
    <property type="match status" value="1"/>
</dbReference>
<organism evidence="10 11">
    <name type="scientific">Operophtera brumata</name>
    <name type="common">Winter moth</name>
    <name type="synonym">Phalaena brumata</name>
    <dbReference type="NCBI Taxonomy" id="104452"/>
    <lineage>
        <taxon>Eukaryota</taxon>
        <taxon>Metazoa</taxon>
        <taxon>Ecdysozoa</taxon>
        <taxon>Arthropoda</taxon>
        <taxon>Hexapoda</taxon>
        <taxon>Insecta</taxon>
        <taxon>Pterygota</taxon>
        <taxon>Neoptera</taxon>
        <taxon>Endopterygota</taxon>
        <taxon>Lepidoptera</taxon>
        <taxon>Glossata</taxon>
        <taxon>Ditrysia</taxon>
        <taxon>Geometroidea</taxon>
        <taxon>Geometridae</taxon>
        <taxon>Larentiinae</taxon>
        <taxon>Operophtera</taxon>
    </lineage>
</organism>
<name>A0A0L7LDM2_OPEBR</name>
<dbReference type="Pfam" id="PF00447">
    <property type="entry name" value="HSF_DNA-bind"/>
    <property type="match status" value="1"/>
</dbReference>
<dbReference type="FunFam" id="1.10.10.10:FF:000027">
    <property type="entry name" value="Heat shock transcription factor 1"/>
    <property type="match status" value="1"/>
</dbReference>
<dbReference type="InterPro" id="IPR000232">
    <property type="entry name" value="HSF_DNA-bd"/>
</dbReference>
<comment type="similarity">
    <text evidence="2 7">Belongs to the HSF family.</text>
</comment>
<feature type="region of interest" description="Disordered" evidence="8">
    <location>
        <begin position="522"/>
        <end position="551"/>
    </location>
</feature>
<comment type="subcellular location">
    <subcellularLocation>
        <location evidence="1">Nucleus</location>
    </subcellularLocation>
</comment>
<dbReference type="InterPro" id="IPR036388">
    <property type="entry name" value="WH-like_DNA-bd_sf"/>
</dbReference>
<dbReference type="InterPro" id="IPR036390">
    <property type="entry name" value="WH_DNA-bd_sf"/>
</dbReference>
<evidence type="ECO:0000313" key="10">
    <source>
        <dbReference type="EMBL" id="KOB73577.1"/>
    </source>
</evidence>
<dbReference type="EMBL" id="JTDY01001546">
    <property type="protein sequence ID" value="KOB73577.1"/>
    <property type="molecule type" value="Genomic_DNA"/>
</dbReference>
<evidence type="ECO:0000256" key="1">
    <source>
        <dbReference type="ARBA" id="ARBA00004123"/>
    </source>
</evidence>
<keyword evidence="5" id="KW-0804">Transcription</keyword>
<dbReference type="PANTHER" id="PTHR10015:SF427">
    <property type="entry name" value="HEAT SHOCK FACTOR PROTEIN"/>
    <property type="match status" value="1"/>
</dbReference>
<feature type="domain" description="HSF-type DNA-binding" evidence="9">
    <location>
        <begin position="53"/>
        <end position="77"/>
    </location>
</feature>
<proteinExistence type="inferred from homology"/>
<dbReference type="GO" id="GO:0003700">
    <property type="term" value="F:DNA-binding transcription factor activity"/>
    <property type="evidence" value="ECO:0007669"/>
    <property type="project" value="InterPro"/>
</dbReference>
<evidence type="ECO:0000256" key="6">
    <source>
        <dbReference type="ARBA" id="ARBA00023242"/>
    </source>
</evidence>
<dbReference type="PRINTS" id="PR00056">
    <property type="entry name" value="HSFDOMAIN"/>
</dbReference>
<feature type="compositionally biased region" description="Polar residues" evidence="8">
    <location>
        <begin position="522"/>
        <end position="544"/>
    </location>
</feature>
<gene>
    <name evidence="10" type="ORF">OBRU01_10479</name>
</gene>
<keyword evidence="11" id="KW-1185">Reference proteome</keyword>
<dbReference type="SMART" id="SM00415">
    <property type="entry name" value="HSF"/>
    <property type="match status" value="1"/>
</dbReference>
<evidence type="ECO:0000259" key="9">
    <source>
        <dbReference type="PROSITE" id="PS00434"/>
    </source>
</evidence>
<dbReference type="SUPFAM" id="SSF46785">
    <property type="entry name" value="Winged helix' DNA-binding domain"/>
    <property type="match status" value="1"/>
</dbReference>
<evidence type="ECO:0000256" key="2">
    <source>
        <dbReference type="ARBA" id="ARBA00006403"/>
    </source>
</evidence>
<comment type="caution">
    <text evidence="10">The sequence shown here is derived from an EMBL/GenBank/DDBJ whole genome shotgun (WGS) entry which is preliminary data.</text>
</comment>
<dbReference type="AlphaFoldDB" id="A0A0L7LDM2"/>
<evidence type="ECO:0000256" key="7">
    <source>
        <dbReference type="RuleBase" id="RU004020"/>
    </source>
</evidence>
<keyword evidence="6" id="KW-0539">Nucleus</keyword>